<dbReference type="Proteomes" id="UP000092462">
    <property type="component" value="Unassembled WGS sequence"/>
</dbReference>
<evidence type="ECO:0000313" key="1">
    <source>
        <dbReference type="EnsemblMetazoa" id="PPAI001540-PA"/>
    </source>
</evidence>
<accession>A0A1B0D2G7</accession>
<sequence>MVNCVESFSLFALIMCYCVSGFPLNATVDQRQTGKYNIQFNIKDVAIIFQKDSMWGTNVGDDISYDYDYDYDHLTVKPDSWGIFNGTKPSKPPIYITSTKPPNAPNKPLGTVTVLGTKPESESSETTLSSTDKATTFKYAWNGDLEQIPVAVIVDPVVIKPKRPTPPRRRTVQIQDSQERGPLRPLSVGLWKLFRTLLPHLKED</sequence>
<name>A0A1B0D2G7_PHLPP</name>
<dbReference type="VEuPathDB" id="VectorBase:PPAI001540"/>
<reference evidence="1" key="1">
    <citation type="submission" date="2022-08" db="UniProtKB">
        <authorList>
            <consortium name="EnsemblMetazoa"/>
        </authorList>
    </citation>
    <scope>IDENTIFICATION</scope>
    <source>
        <strain evidence="1">Israel</strain>
    </source>
</reference>
<organism evidence="1 2">
    <name type="scientific">Phlebotomus papatasi</name>
    <name type="common">Sandfly</name>
    <dbReference type="NCBI Taxonomy" id="29031"/>
    <lineage>
        <taxon>Eukaryota</taxon>
        <taxon>Metazoa</taxon>
        <taxon>Ecdysozoa</taxon>
        <taxon>Arthropoda</taxon>
        <taxon>Hexapoda</taxon>
        <taxon>Insecta</taxon>
        <taxon>Pterygota</taxon>
        <taxon>Neoptera</taxon>
        <taxon>Endopterygota</taxon>
        <taxon>Diptera</taxon>
        <taxon>Nematocera</taxon>
        <taxon>Psychodoidea</taxon>
        <taxon>Psychodidae</taxon>
        <taxon>Phlebotomus</taxon>
        <taxon>Phlebotomus</taxon>
    </lineage>
</organism>
<dbReference type="EnsemblMetazoa" id="PPAI001540-RA">
    <property type="protein sequence ID" value="PPAI001540-PA"/>
    <property type="gene ID" value="PPAI001540"/>
</dbReference>
<evidence type="ECO:0000313" key="2">
    <source>
        <dbReference type="Proteomes" id="UP000092462"/>
    </source>
</evidence>
<protein>
    <submittedName>
        <fullName evidence="1">Uncharacterized protein</fullName>
    </submittedName>
</protein>
<dbReference type="AlphaFoldDB" id="A0A1B0D2G7"/>
<keyword evidence="2" id="KW-1185">Reference proteome</keyword>
<proteinExistence type="predicted"/>
<dbReference type="EMBL" id="AJVK01022796">
    <property type="status" value="NOT_ANNOTATED_CDS"/>
    <property type="molecule type" value="Genomic_DNA"/>
</dbReference>